<dbReference type="OrthoDB" id="1491375at2"/>
<evidence type="ECO:0000256" key="1">
    <source>
        <dbReference type="ARBA" id="ARBA00004533"/>
    </source>
</evidence>
<dbReference type="InterPro" id="IPR001478">
    <property type="entry name" value="PDZ"/>
</dbReference>
<dbReference type="NCBIfam" id="TIGR01713">
    <property type="entry name" value="typeII_sec_gspC"/>
    <property type="match status" value="1"/>
</dbReference>
<evidence type="ECO:0000256" key="8">
    <source>
        <dbReference type="ARBA" id="ARBA00022989"/>
    </source>
</evidence>
<evidence type="ECO:0000256" key="6">
    <source>
        <dbReference type="ARBA" id="ARBA00022692"/>
    </source>
</evidence>
<keyword evidence="6" id="KW-0812">Transmembrane</keyword>
<dbReference type="InterPro" id="IPR036034">
    <property type="entry name" value="PDZ_sf"/>
</dbReference>
<dbReference type="Proteomes" id="UP000199496">
    <property type="component" value="Unassembled WGS sequence"/>
</dbReference>
<keyword evidence="4" id="KW-1003">Cell membrane</keyword>
<evidence type="ECO:0000259" key="10">
    <source>
        <dbReference type="PROSITE" id="PS50106"/>
    </source>
</evidence>
<evidence type="ECO:0000256" key="9">
    <source>
        <dbReference type="ARBA" id="ARBA00023136"/>
    </source>
</evidence>
<comment type="similarity">
    <text evidence="2">Belongs to the GSP C family.</text>
</comment>
<name>A0A1H9D4X9_9GAMM</name>
<protein>
    <submittedName>
        <fullName evidence="11">General secretion pathway protein C</fullName>
    </submittedName>
</protein>
<keyword evidence="12" id="KW-1185">Reference proteome</keyword>
<dbReference type="Gene3D" id="2.30.42.10">
    <property type="match status" value="1"/>
</dbReference>
<evidence type="ECO:0000256" key="5">
    <source>
        <dbReference type="ARBA" id="ARBA00022519"/>
    </source>
</evidence>
<gene>
    <name evidence="11" type="ORF">SAMN05421693_11626</name>
</gene>
<dbReference type="STRING" id="867345.SAMN05421693_11626"/>
<organism evidence="11 12">
    <name type="scientific">Ectothiorhodospira magna</name>
    <dbReference type="NCBI Taxonomy" id="867345"/>
    <lineage>
        <taxon>Bacteria</taxon>
        <taxon>Pseudomonadati</taxon>
        <taxon>Pseudomonadota</taxon>
        <taxon>Gammaproteobacteria</taxon>
        <taxon>Chromatiales</taxon>
        <taxon>Ectothiorhodospiraceae</taxon>
        <taxon>Ectothiorhodospira</taxon>
    </lineage>
</organism>
<dbReference type="GO" id="GO:0015628">
    <property type="term" value="P:protein secretion by the type II secretion system"/>
    <property type="evidence" value="ECO:0007669"/>
    <property type="project" value="InterPro"/>
</dbReference>
<sequence>MLTFSRSIFLSGIPPHPAVVARLGQGLMLMLVVLLAWSLAQLTWAVLVPATSPSMPVAMQVPGERFPATAPPADPGQRLASVADLHLFGQAQALPQTPAVPAQAPETRLQLSLKGVVTTPDPAQGVALIADAQDNERHYRVGAQLPGGARLEQIFADRVILSRGGSFEMLRLPRETLETTAVVPVRPIAPTIARGASQRDETLASTLAERRAIWLQEPARFMDSIRARPVMVQGEIRGFTVSPRRDPALFRQAGLRPGDVVTGINGTPVSAITDPQALLTQLAQATEIRLDLERQGRTLSLTLPVGP</sequence>
<dbReference type="RefSeq" id="WP_090206882.1">
    <property type="nucleotide sequence ID" value="NZ_FOFO01000016.1"/>
</dbReference>
<evidence type="ECO:0000256" key="4">
    <source>
        <dbReference type="ARBA" id="ARBA00022475"/>
    </source>
</evidence>
<dbReference type="EMBL" id="FOFO01000016">
    <property type="protein sequence ID" value="SEQ08441.1"/>
    <property type="molecule type" value="Genomic_DNA"/>
</dbReference>
<evidence type="ECO:0000313" key="12">
    <source>
        <dbReference type="Proteomes" id="UP000199496"/>
    </source>
</evidence>
<dbReference type="SUPFAM" id="SSF50156">
    <property type="entry name" value="PDZ domain-like"/>
    <property type="match status" value="1"/>
</dbReference>
<proteinExistence type="inferred from homology"/>
<dbReference type="InterPro" id="IPR001639">
    <property type="entry name" value="T2SS_protein-GspC"/>
</dbReference>
<dbReference type="Gene3D" id="2.30.30.830">
    <property type="match status" value="1"/>
</dbReference>
<keyword evidence="9" id="KW-0472">Membrane</keyword>
<dbReference type="Pfam" id="PF11356">
    <property type="entry name" value="T2SSC"/>
    <property type="match status" value="1"/>
</dbReference>
<evidence type="ECO:0000256" key="3">
    <source>
        <dbReference type="ARBA" id="ARBA00022448"/>
    </source>
</evidence>
<keyword evidence="3" id="KW-0813">Transport</keyword>
<dbReference type="GO" id="GO:0015627">
    <property type="term" value="C:type II protein secretion system complex"/>
    <property type="evidence" value="ECO:0007669"/>
    <property type="project" value="InterPro"/>
</dbReference>
<accession>A0A1H9D4X9</accession>
<keyword evidence="5" id="KW-0997">Cell inner membrane</keyword>
<evidence type="ECO:0000313" key="11">
    <source>
        <dbReference type="EMBL" id="SEQ08441.1"/>
    </source>
</evidence>
<dbReference type="AlphaFoldDB" id="A0A1H9D4X9"/>
<keyword evidence="8" id="KW-1133">Transmembrane helix</keyword>
<feature type="domain" description="PDZ" evidence="10">
    <location>
        <begin position="247"/>
        <end position="296"/>
    </location>
</feature>
<dbReference type="InterPro" id="IPR024961">
    <property type="entry name" value="T2SS_GspC_N"/>
</dbReference>
<evidence type="ECO:0000256" key="7">
    <source>
        <dbReference type="ARBA" id="ARBA00022927"/>
    </source>
</evidence>
<reference evidence="11 12" key="1">
    <citation type="submission" date="2016-10" db="EMBL/GenBank/DDBJ databases">
        <authorList>
            <person name="de Groot N.N."/>
        </authorList>
    </citation>
    <scope>NUCLEOTIDE SEQUENCE [LARGE SCALE GENOMIC DNA]</scope>
    <source>
        <strain evidence="11 12">B7-7</strain>
    </source>
</reference>
<keyword evidence="7" id="KW-0653">Protein transport</keyword>
<dbReference type="GO" id="GO:0005886">
    <property type="term" value="C:plasma membrane"/>
    <property type="evidence" value="ECO:0007669"/>
    <property type="project" value="UniProtKB-SubCell"/>
</dbReference>
<dbReference type="PROSITE" id="PS50106">
    <property type="entry name" value="PDZ"/>
    <property type="match status" value="1"/>
</dbReference>
<comment type="subcellular location">
    <subcellularLocation>
        <location evidence="1">Cell inner membrane</location>
    </subcellularLocation>
</comment>
<evidence type="ECO:0000256" key="2">
    <source>
        <dbReference type="ARBA" id="ARBA00007986"/>
    </source>
</evidence>